<evidence type="ECO:0000313" key="4">
    <source>
        <dbReference type="EMBL" id="OGG52875.1"/>
    </source>
</evidence>
<dbReference type="InterPro" id="IPR022441">
    <property type="entry name" value="Para_beta_helix_rpt-2"/>
</dbReference>
<protein>
    <submittedName>
        <fullName evidence="4">Uncharacterized protein</fullName>
    </submittedName>
</protein>
<dbReference type="Gene3D" id="2.160.20.10">
    <property type="entry name" value="Single-stranded right-handed beta-helix, Pectin lyase-like"/>
    <property type="match status" value="2"/>
</dbReference>
<dbReference type="Gene3D" id="2.160.20.160">
    <property type="match status" value="1"/>
</dbReference>
<gene>
    <name evidence="4" type="ORF">A2851_04275</name>
</gene>
<dbReference type="Pfam" id="PF19403">
    <property type="entry name" value="SpaA_2"/>
    <property type="match status" value="1"/>
</dbReference>
<dbReference type="InterPro" id="IPR039448">
    <property type="entry name" value="Beta_helix"/>
</dbReference>
<reference evidence="4 5" key="1">
    <citation type="journal article" date="2016" name="Nat. Commun.">
        <title>Thousands of microbial genomes shed light on interconnected biogeochemical processes in an aquifer system.</title>
        <authorList>
            <person name="Anantharaman K."/>
            <person name="Brown C.T."/>
            <person name="Hug L.A."/>
            <person name="Sharon I."/>
            <person name="Castelle C.J."/>
            <person name="Probst A.J."/>
            <person name="Thomas B.C."/>
            <person name="Singh A."/>
            <person name="Wilkins M.J."/>
            <person name="Karaoz U."/>
            <person name="Brodie E.L."/>
            <person name="Williams K.H."/>
            <person name="Hubbard S.S."/>
            <person name="Banfield J.F."/>
        </authorList>
    </citation>
    <scope>NUCLEOTIDE SEQUENCE [LARGE SCALE GENOMIC DNA]</scope>
</reference>
<proteinExistence type="predicted"/>
<evidence type="ECO:0000259" key="2">
    <source>
        <dbReference type="Pfam" id="PF13229"/>
    </source>
</evidence>
<dbReference type="SUPFAM" id="SSF51126">
    <property type="entry name" value="Pectin lyase-like"/>
    <property type="match status" value="1"/>
</dbReference>
<dbReference type="InterPro" id="IPR045826">
    <property type="entry name" value="SpaA_PFL_dom_2"/>
</dbReference>
<feature type="domain" description="Right handed beta helix" evidence="2">
    <location>
        <begin position="371"/>
        <end position="531"/>
    </location>
</feature>
<dbReference type="InterPro" id="IPR011049">
    <property type="entry name" value="Serralysin-like_metalloprot_C"/>
</dbReference>
<dbReference type="SUPFAM" id="SSF51120">
    <property type="entry name" value="beta-Roll"/>
    <property type="match status" value="1"/>
</dbReference>
<dbReference type="AlphaFoldDB" id="A0A1F6CUQ9"/>
<dbReference type="Proteomes" id="UP000176863">
    <property type="component" value="Unassembled WGS sequence"/>
</dbReference>
<organism evidence="4 5">
    <name type="scientific">Candidatus Kaiserbacteria bacterium RIFCSPHIGHO2_01_FULL_53_29</name>
    <dbReference type="NCBI Taxonomy" id="1798480"/>
    <lineage>
        <taxon>Bacteria</taxon>
        <taxon>Candidatus Kaiseribacteriota</taxon>
    </lineage>
</organism>
<name>A0A1F6CUQ9_9BACT</name>
<sequence>MRKITISVATLLILGSLLAYGGIRAFAASSLFGDAETVGGGNPGTAVQIRSDDSPGWGGIFFDDMNGEPFSSLGELSTDFNVTDDNCGASSPRFTITVTDGVITKNIFVNLGDHPDYNTCPPNTWVSSGNLLDGAANHTLDTSRLPGGTFYDTYAHALAEYGAYTIQGISVETDAGADPGASVGGDGEQTVLIDNVRIIKNANFFYDFEPPPPATLVVDDDHAQCPAAAFTTIQSAVNAAGPGDTVQVCAGTYDEQVVIASKNLTVQGAGGSTIVRPSSAATLTSTYTYPAGNFFAGTVMSSIILVTDTDAATIKDLKVDGANVTTVPTGASRVAGILYGETGGTIDNVSVTDMVVAGYVTRTYGIDLTAVGTARSVEVKDSDITDWSRNGIQVQGASLTADIHDNTLVGPGDVLVGAAVPNGILFIGGAGGSVTDNTINAMHHSLSGSRSAGILFFDPVAPGIVVEGNNISDTDDGVLVGHNANDVIILDNNLHDNLEVGIHLEDGATNTTITGNTITGNPMGGIRFAGAADPGTPDTPPGGGNVANRNNITGNAVGVAGYDAQVFDAECNWWGDASGPSGAGPGTGDSTVGNVDFEPWLTTSDLVGDPCDGPLTGATLTLLKTVDNTGGGAALDTDWTLTASSTSDATVISGAEGDASVTNAGVAPGSYDLTESGPSGYTASDWVCTVDGPVVNFVQDDGNTVTIADGENVTCVITNTFVAPTPPPPEDACDTPLVEPSGYNLVNGSTANDNVTIAPFTMWVGKGGNDVVKGPADGNYIVCTGTGNDIITLGNGDFTIAAGTGSNSITAGNGDGYISSGTAGDKITTGDGVQTIDADGGNNIISTGNGDKTVTTGTGNDNVQTGSGADVIDAGGGTNNVKSGAGDDNVTTGTGNDTIDGGANFDVCNAGGGVNSLSNCEA</sequence>
<accession>A0A1F6CUQ9</accession>
<evidence type="ECO:0000313" key="5">
    <source>
        <dbReference type="Proteomes" id="UP000176863"/>
    </source>
</evidence>
<dbReference type="Pfam" id="PF13229">
    <property type="entry name" value="Beta_helix"/>
    <property type="match status" value="1"/>
</dbReference>
<feature type="domain" description="SpaA-like prealbumin fold" evidence="3">
    <location>
        <begin position="617"/>
        <end position="717"/>
    </location>
</feature>
<comment type="caution">
    <text evidence="4">The sequence shown here is derived from an EMBL/GenBank/DDBJ whole genome shotgun (WGS) entry which is preliminary data.</text>
</comment>
<dbReference type="InterPro" id="IPR011050">
    <property type="entry name" value="Pectin_lyase_fold/virulence"/>
</dbReference>
<dbReference type="NCBIfam" id="TIGR03804">
    <property type="entry name" value="para_beta_helix"/>
    <property type="match status" value="1"/>
</dbReference>
<evidence type="ECO:0000259" key="3">
    <source>
        <dbReference type="Pfam" id="PF19403"/>
    </source>
</evidence>
<dbReference type="EMBL" id="MFKT01000021">
    <property type="protein sequence ID" value="OGG52875.1"/>
    <property type="molecule type" value="Genomic_DNA"/>
</dbReference>
<feature type="region of interest" description="Disordered" evidence="1">
    <location>
        <begin position="848"/>
        <end position="868"/>
    </location>
</feature>
<dbReference type="STRING" id="1798480.A2851_04275"/>
<evidence type="ECO:0000256" key="1">
    <source>
        <dbReference type="SAM" id="MobiDB-lite"/>
    </source>
</evidence>
<feature type="compositionally biased region" description="Polar residues" evidence="1">
    <location>
        <begin position="848"/>
        <end position="867"/>
    </location>
</feature>
<dbReference type="SMART" id="SM00710">
    <property type="entry name" value="PbH1"/>
    <property type="match status" value="8"/>
</dbReference>
<dbReference type="InterPro" id="IPR012334">
    <property type="entry name" value="Pectin_lyas_fold"/>
</dbReference>
<dbReference type="InterPro" id="IPR006626">
    <property type="entry name" value="PbH1"/>
</dbReference>